<dbReference type="Proteomes" id="UP000494165">
    <property type="component" value="Unassembled WGS sequence"/>
</dbReference>
<feature type="transmembrane region" description="Helical" evidence="2">
    <location>
        <begin position="292"/>
        <end position="311"/>
    </location>
</feature>
<dbReference type="Gene3D" id="1.20.1110.10">
    <property type="entry name" value="Calcium-transporting ATPase, transmembrane domain"/>
    <property type="match status" value="1"/>
</dbReference>
<dbReference type="Pfam" id="PF00689">
    <property type="entry name" value="Cation_ATPase_C"/>
    <property type="match status" value="1"/>
</dbReference>
<keyword evidence="2" id="KW-0812">Transmembrane</keyword>
<feature type="transmembrane region" description="Helical" evidence="2">
    <location>
        <begin position="1164"/>
        <end position="1186"/>
    </location>
</feature>
<dbReference type="OrthoDB" id="5568754at2759"/>
<feature type="compositionally biased region" description="Polar residues" evidence="1">
    <location>
        <begin position="883"/>
        <end position="892"/>
    </location>
</feature>
<reference evidence="4 5" key="1">
    <citation type="submission" date="2020-04" db="EMBL/GenBank/DDBJ databases">
        <authorList>
            <person name="Alioto T."/>
            <person name="Alioto T."/>
            <person name="Gomez Garrido J."/>
        </authorList>
    </citation>
    <scope>NUCLEOTIDE SEQUENCE [LARGE SCALE GENOMIC DNA]</scope>
</reference>
<dbReference type="Gene3D" id="3.40.1110.10">
    <property type="entry name" value="Calcium-transporting ATPase, cytoplasmic domain N"/>
    <property type="match status" value="1"/>
</dbReference>
<feature type="transmembrane region" description="Helical" evidence="2">
    <location>
        <begin position="1304"/>
        <end position="1325"/>
    </location>
</feature>
<feature type="region of interest" description="Disordered" evidence="1">
    <location>
        <begin position="867"/>
        <end position="934"/>
    </location>
</feature>
<evidence type="ECO:0000259" key="3">
    <source>
        <dbReference type="Pfam" id="PF00689"/>
    </source>
</evidence>
<feature type="transmembrane region" description="Helical" evidence="2">
    <location>
        <begin position="1236"/>
        <end position="1259"/>
    </location>
</feature>
<dbReference type="SUPFAM" id="SSF81665">
    <property type="entry name" value="Calcium ATPase, transmembrane domain M"/>
    <property type="match status" value="1"/>
</dbReference>
<comment type="caution">
    <text evidence="4">The sequence shown here is derived from an EMBL/GenBank/DDBJ whole genome shotgun (WGS) entry which is preliminary data.</text>
</comment>
<feature type="transmembrane region" description="Helical" evidence="2">
    <location>
        <begin position="72"/>
        <end position="94"/>
    </location>
</feature>
<feature type="region of interest" description="Disordered" evidence="1">
    <location>
        <begin position="467"/>
        <end position="516"/>
    </location>
</feature>
<feature type="transmembrane region" description="Helical" evidence="2">
    <location>
        <begin position="1381"/>
        <end position="1401"/>
    </location>
</feature>
<evidence type="ECO:0000256" key="1">
    <source>
        <dbReference type="SAM" id="MobiDB-lite"/>
    </source>
</evidence>
<feature type="transmembrane region" description="Helical" evidence="2">
    <location>
        <begin position="1192"/>
        <end position="1212"/>
    </location>
</feature>
<protein>
    <recommendedName>
        <fullName evidence="3">Cation-transporting P-type ATPase C-terminal domain-containing protein</fullName>
    </recommendedName>
</protein>
<feature type="transmembrane region" description="Helical" evidence="2">
    <location>
        <begin position="106"/>
        <end position="126"/>
    </location>
</feature>
<proteinExistence type="predicted"/>
<dbReference type="PANTHER" id="PTHR13219:SF6">
    <property type="entry name" value="TRANSMEMBRANE PROTEIN 94"/>
    <property type="match status" value="1"/>
</dbReference>
<organism evidence="4 5">
    <name type="scientific">Cloeon dipterum</name>
    <dbReference type="NCBI Taxonomy" id="197152"/>
    <lineage>
        <taxon>Eukaryota</taxon>
        <taxon>Metazoa</taxon>
        <taxon>Ecdysozoa</taxon>
        <taxon>Arthropoda</taxon>
        <taxon>Hexapoda</taxon>
        <taxon>Insecta</taxon>
        <taxon>Pterygota</taxon>
        <taxon>Palaeoptera</taxon>
        <taxon>Ephemeroptera</taxon>
        <taxon>Pisciforma</taxon>
        <taxon>Baetidae</taxon>
        <taxon>Cloeon</taxon>
    </lineage>
</organism>
<dbReference type="InterPro" id="IPR006068">
    <property type="entry name" value="ATPase_P-typ_cation-transptr_C"/>
</dbReference>
<dbReference type="GO" id="GO:0000166">
    <property type="term" value="F:nucleotide binding"/>
    <property type="evidence" value="ECO:0007669"/>
    <property type="project" value="InterPro"/>
</dbReference>
<feature type="transmembrane region" description="Helical" evidence="2">
    <location>
        <begin position="326"/>
        <end position="354"/>
    </location>
</feature>
<dbReference type="InterPro" id="IPR023299">
    <property type="entry name" value="ATPase_P-typ_cyto_dom_N"/>
</dbReference>
<dbReference type="EMBL" id="CADEPI010000007">
    <property type="protein sequence ID" value="CAB3361894.1"/>
    <property type="molecule type" value="Genomic_DNA"/>
</dbReference>
<evidence type="ECO:0000256" key="2">
    <source>
        <dbReference type="SAM" id="Phobius"/>
    </source>
</evidence>
<feature type="compositionally biased region" description="Low complexity" evidence="1">
    <location>
        <begin position="867"/>
        <end position="882"/>
    </location>
</feature>
<keyword evidence="2" id="KW-0472">Membrane</keyword>
<name>A0A8S1C227_9INSE</name>
<accession>A0A8S1C227</accession>
<gene>
    <name evidence="4" type="ORF">CLODIP_2_CD01734</name>
</gene>
<keyword evidence="5" id="KW-1185">Reference proteome</keyword>
<feature type="compositionally biased region" description="Basic and acidic residues" evidence="1">
    <location>
        <begin position="501"/>
        <end position="516"/>
    </location>
</feature>
<feature type="domain" description="Cation-transporting P-type ATPase C-terminal" evidence="3">
    <location>
        <begin position="1188"/>
        <end position="1403"/>
    </location>
</feature>
<evidence type="ECO:0000313" key="5">
    <source>
        <dbReference type="Proteomes" id="UP000494165"/>
    </source>
</evidence>
<evidence type="ECO:0000313" key="4">
    <source>
        <dbReference type="EMBL" id="CAB3361894.1"/>
    </source>
</evidence>
<feature type="region of interest" description="Disordered" evidence="1">
    <location>
        <begin position="200"/>
        <end position="238"/>
    </location>
</feature>
<dbReference type="PANTHER" id="PTHR13219">
    <property type="entry name" value="TRANSMEMBRANE PROTEIN 94"/>
    <property type="match status" value="1"/>
</dbReference>
<sequence>MASPLRDAMYTIVDIDVDEGHGLKTVDALRILHDEINSVLEDHERKIRDRCPWKEGGWLRDALHFSSPNANLCWTSAIALIVCGLVLIFAAIFHEDSSFNCAFLQGIFIILLVAANILVVSWDSWLRHMEIPQRVRALLDQIQNCILANDWKNENFPQLCCPYSPCITLQWTIRDGKVINLPWALLVKGDLVEMRPGQQAPGICTPADGDPDSPDLQAREVYSPKQKNSPTNEEDELMAPKIRRPLQSKRYVLQETPYLTNLTFALNNALNRPFSYHNKLKHLLMNTVSEKFFIPLFLVLAYLMGVLRYFYLGQWVGTGHWTEMFLIQPVAICLPLLPLIFPLSWTILNCLGFAQIQSLFQKSKSNEVAFNAEWKTDVSTHSPCGVAADPFEESEDEFRPYVSWREWWPIFMGCLRGQSCVPCRSANLLHVLGSVTALCCVDKKGILSWPNPTAEKVFFLRSSSKASCSSSNESLKKEESDEASTVEIGQEDKLNSSQEENVEKDQESNAVKRENDNINIEALDPEEFENARLTPQTVAEVLDLTHDHSSPFRLHFDDPGWRKHINSLKPLGLSILLNTCNMSTQEHYTQFCSHVTCEAMHSEHLVPVTNRRCLCELAKQIGFQEQAQEAFSLEQQLSTFRHVQPEAVRRDIRFARSLSLAKLKFPFPHMVAVVVKEKHSGNLQLLSQGTADIILDSCEEFWDGRDLCTLSQSDRRKVQDFYQRTSLTAYCTAFAYRPLTRAPDTHLSQTYLELPSESKSLYATNAHNTDTSLDCASSAKSVESIPKQLSKADDCFQLQCNQVFVGMVTMQYQAQTDMVQLIEQLERACIRFVHFSKENELRSRVFSEKMGLESGWNCHISLLSERSGSESGHSGSWHSSPSAVNLQSSSGPTPRDSSHTSLPRYAPTPPRKRHESTIEETETESLIRERPLGEETKAMSLSAPSAINLDFYQVKFDAEDLNKPTDGVAQRRDTILSDKKGSKDSMFVQSVDLTSQPDPCRSLSVLTDSTEQSAPVNFDMSNRAKLPRGIENIRPHLQHIDNVPLLVSLFTDCTPTAAREMLSIMQEHGEVVCAMGSSANADNMNIFMQADASMAVEPLYPQVCQRVPVFKHYSSKMSGIAPIELSRLLNSVSCSVSFLREEPISIFHLIMECRHFMQCLTNCLQFWLSSSVAVSIIQLVAIVSLLPPLFTVGQILWVQCIVIPILALSLIGKPTDTQIMQRATGKNQFSISSETCFFVAWFYGSKFIPAGILIISLYASSLSKLCPLLNGVEYCSLVYPVMPQNGTVNALWQGWGANLHSLTVLQHASCLLWVINLVVISISFVHRESPIWRANPFKNRLWGLAVLLVALLQFAFSAATMGPRLANDSKDIPPGLEHVPWPIYLLAAISPFAVFLINELVKLQEIKASVRQQKKARLEFGTKLGMNSPF</sequence>
<dbReference type="InterPro" id="IPR023298">
    <property type="entry name" value="ATPase_P-typ_TM_dom_sf"/>
</dbReference>
<feature type="transmembrane region" description="Helical" evidence="2">
    <location>
        <begin position="1341"/>
        <end position="1361"/>
    </location>
</feature>
<keyword evidence="2" id="KW-1133">Transmembrane helix</keyword>
<feature type="compositionally biased region" description="Basic and acidic residues" evidence="1">
    <location>
        <begin position="925"/>
        <end position="934"/>
    </location>
</feature>
<dbReference type="InterPro" id="IPR039720">
    <property type="entry name" value="TMEM94"/>
</dbReference>